<evidence type="ECO:0000256" key="1">
    <source>
        <dbReference type="SAM" id="SignalP"/>
    </source>
</evidence>
<protein>
    <submittedName>
        <fullName evidence="2">Uncharacterized protein</fullName>
    </submittedName>
</protein>
<feature type="chain" id="PRO_5040505292" evidence="1">
    <location>
        <begin position="22"/>
        <end position="246"/>
    </location>
</feature>
<dbReference type="Proteomes" id="UP001153069">
    <property type="component" value="Unassembled WGS sequence"/>
</dbReference>
<organism evidence="2 3">
    <name type="scientific">Seminavis robusta</name>
    <dbReference type="NCBI Taxonomy" id="568900"/>
    <lineage>
        <taxon>Eukaryota</taxon>
        <taxon>Sar</taxon>
        <taxon>Stramenopiles</taxon>
        <taxon>Ochrophyta</taxon>
        <taxon>Bacillariophyta</taxon>
        <taxon>Bacillariophyceae</taxon>
        <taxon>Bacillariophycidae</taxon>
        <taxon>Naviculales</taxon>
        <taxon>Naviculaceae</taxon>
        <taxon>Seminavis</taxon>
    </lineage>
</organism>
<name>A0A9N8H5C4_9STRA</name>
<comment type="caution">
    <text evidence="2">The sequence shown here is derived from an EMBL/GenBank/DDBJ whole genome shotgun (WGS) entry which is preliminary data.</text>
</comment>
<reference evidence="2" key="1">
    <citation type="submission" date="2020-06" db="EMBL/GenBank/DDBJ databases">
        <authorList>
            <consortium name="Plant Systems Biology data submission"/>
        </authorList>
    </citation>
    <scope>NUCLEOTIDE SEQUENCE</scope>
    <source>
        <strain evidence="2">D6</strain>
    </source>
</reference>
<sequence length="246" mass="26407">MRLFSITAALVAVLFASATNAFQPSLPISRHGVSVPTSSLLHQSSGSTENAAPCDTPDVEIPEGVTAQVLRSAVLTNVNGQSVTLGDKMGPIFVSIGDAEKLQIFLDKNQYVDRDDALVDDYSFGAYKAAGFGRFDDQGDEIAKEGLKNMEAPQLGWKGAWDYMTTVMKVSPIPDGLKFGDIPEGVLRLGGTFVVNGDEIVYRWSDRLPGDHPDINNVLSIAKEASAKGSKQNKAPALQFPKMFGL</sequence>
<dbReference type="AlphaFoldDB" id="A0A9N8H5C4"/>
<keyword evidence="3" id="KW-1185">Reference proteome</keyword>
<keyword evidence="1" id="KW-0732">Signal</keyword>
<gene>
    <name evidence="2" type="ORF">SEMRO_110_G054890.1</name>
</gene>
<evidence type="ECO:0000313" key="2">
    <source>
        <dbReference type="EMBL" id="CAB9501491.1"/>
    </source>
</evidence>
<feature type="signal peptide" evidence="1">
    <location>
        <begin position="1"/>
        <end position="21"/>
    </location>
</feature>
<dbReference type="OrthoDB" id="497519at2759"/>
<proteinExistence type="predicted"/>
<accession>A0A9N8H5C4</accession>
<evidence type="ECO:0000313" key="3">
    <source>
        <dbReference type="Proteomes" id="UP001153069"/>
    </source>
</evidence>
<dbReference type="EMBL" id="CAICTM010000109">
    <property type="protein sequence ID" value="CAB9501491.1"/>
    <property type="molecule type" value="Genomic_DNA"/>
</dbReference>